<evidence type="ECO:0000313" key="3">
    <source>
        <dbReference type="Proteomes" id="UP000308528"/>
    </source>
</evidence>
<dbReference type="RefSeq" id="WP_136456317.1">
    <property type="nucleotide sequence ID" value="NZ_SRSF01000001.1"/>
</dbReference>
<gene>
    <name evidence="2" type="ORF">E4021_02435</name>
</gene>
<proteinExistence type="predicted"/>
<evidence type="ECO:0000256" key="1">
    <source>
        <dbReference type="SAM" id="SignalP"/>
    </source>
</evidence>
<feature type="signal peptide" evidence="1">
    <location>
        <begin position="1"/>
        <end position="19"/>
    </location>
</feature>
<name>A0A4S4NNC2_9BACT</name>
<evidence type="ECO:0008006" key="4">
    <source>
        <dbReference type="Google" id="ProtNLM"/>
    </source>
</evidence>
<comment type="caution">
    <text evidence="2">The sequence shown here is derived from an EMBL/GenBank/DDBJ whole genome shotgun (WGS) entry which is preliminary data.</text>
</comment>
<keyword evidence="3" id="KW-1185">Reference proteome</keyword>
<dbReference type="PROSITE" id="PS51257">
    <property type="entry name" value="PROKAR_LIPOPROTEIN"/>
    <property type="match status" value="1"/>
</dbReference>
<dbReference type="EMBL" id="SRSF01000001">
    <property type="protein sequence ID" value="THH41474.1"/>
    <property type="molecule type" value="Genomic_DNA"/>
</dbReference>
<sequence length="188" mass="20942">MKNFFLTGLILLVLLAACGEDDAPLLPINQLSRFDGWQIVSVESDFAARVDEAVMALPDSTVDSSGLTREEIRGNYDDRIAAVTAIEDCERDDVLFFDGGLVVLVKDGADCPENSPPHVLDVFDLKRYSSDLSVTRLTLSDQANTESTEYEVVEVSEELLVLRQDRTVENNLILPPFSYTVTYTFRAR</sequence>
<dbReference type="AlphaFoldDB" id="A0A4S4NNC2"/>
<accession>A0A4S4NNC2</accession>
<reference evidence="2 3" key="1">
    <citation type="submission" date="2019-04" db="EMBL/GenBank/DDBJ databases">
        <title>Lewinella litorea sp. nov., isolated from a marine sand.</title>
        <authorList>
            <person name="Yoon J.-H."/>
        </authorList>
    </citation>
    <scope>NUCLEOTIDE SEQUENCE [LARGE SCALE GENOMIC DNA]</scope>
    <source>
        <strain evidence="2 3">HSMS-39</strain>
    </source>
</reference>
<feature type="chain" id="PRO_5020247178" description="Lipocalin-like domain-containing protein" evidence="1">
    <location>
        <begin position="20"/>
        <end position="188"/>
    </location>
</feature>
<dbReference type="OrthoDB" id="1493422at2"/>
<evidence type="ECO:0000313" key="2">
    <source>
        <dbReference type="EMBL" id="THH41474.1"/>
    </source>
</evidence>
<dbReference type="Proteomes" id="UP000308528">
    <property type="component" value="Unassembled WGS sequence"/>
</dbReference>
<organism evidence="2 3">
    <name type="scientific">Neolewinella litorea</name>
    <dbReference type="NCBI Taxonomy" id="2562452"/>
    <lineage>
        <taxon>Bacteria</taxon>
        <taxon>Pseudomonadati</taxon>
        <taxon>Bacteroidota</taxon>
        <taxon>Saprospiria</taxon>
        <taxon>Saprospirales</taxon>
        <taxon>Lewinellaceae</taxon>
        <taxon>Neolewinella</taxon>
    </lineage>
</organism>
<keyword evidence="1" id="KW-0732">Signal</keyword>
<protein>
    <recommendedName>
        <fullName evidence="4">Lipocalin-like domain-containing protein</fullName>
    </recommendedName>
</protein>